<evidence type="ECO:0000256" key="2">
    <source>
        <dbReference type="SAM" id="SignalP"/>
    </source>
</evidence>
<accession>A0A1Q8TC02</accession>
<protein>
    <recommendedName>
        <fullName evidence="5">DUF4148 domain-containing protein</fullName>
    </recommendedName>
</protein>
<dbReference type="AlphaFoldDB" id="A0A1Q8TC02"/>
<keyword evidence="4" id="KW-1185">Reference proteome</keyword>
<feature type="signal peptide" evidence="2">
    <location>
        <begin position="1"/>
        <end position="21"/>
    </location>
</feature>
<evidence type="ECO:0000256" key="1">
    <source>
        <dbReference type="SAM" id="MobiDB-lite"/>
    </source>
</evidence>
<comment type="caution">
    <text evidence="3">The sequence shown here is derived from an EMBL/GenBank/DDBJ whole genome shotgun (WGS) entry which is preliminary data.</text>
</comment>
<evidence type="ECO:0000313" key="4">
    <source>
        <dbReference type="Proteomes" id="UP000186806"/>
    </source>
</evidence>
<proteinExistence type="predicted"/>
<feature type="region of interest" description="Disordered" evidence="1">
    <location>
        <begin position="38"/>
        <end position="63"/>
    </location>
</feature>
<keyword evidence="2" id="KW-0732">Signal</keyword>
<organism evidence="3 4">
    <name type="scientific">Chromohalobacter japonicus</name>
    <dbReference type="NCBI Taxonomy" id="223900"/>
    <lineage>
        <taxon>Bacteria</taxon>
        <taxon>Pseudomonadati</taxon>
        <taxon>Pseudomonadota</taxon>
        <taxon>Gammaproteobacteria</taxon>
        <taxon>Oceanospirillales</taxon>
        <taxon>Halomonadaceae</taxon>
        <taxon>Chromohalobacter</taxon>
    </lineage>
</organism>
<dbReference type="RefSeq" id="WP_035414642.1">
    <property type="nucleotide sequence ID" value="NZ_MSDQ01000025.1"/>
</dbReference>
<name>A0A1Q8TC02_9GAMM</name>
<feature type="chain" id="PRO_5010192205" description="DUF4148 domain-containing protein" evidence="2">
    <location>
        <begin position="22"/>
        <end position="101"/>
    </location>
</feature>
<evidence type="ECO:0000313" key="3">
    <source>
        <dbReference type="EMBL" id="OLO11196.1"/>
    </source>
</evidence>
<reference evidence="3 4" key="1">
    <citation type="submission" date="2016-12" db="EMBL/GenBank/DDBJ databases">
        <title>Draft genome sequences of strains Salinicola socius SMB35, Salinicola sp. MH3R3-1 and Chromohalobacter sp. SMB17 from the Verkhnekamsk potash mining region of Russia.</title>
        <authorList>
            <person name="Mavrodi D.V."/>
            <person name="Olsson B.E."/>
            <person name="Korsakova E.S."/>
            <person name="Pyankova A."/>
            <person name="Mavrodi O.V."/>
            <person name="Plotnikova E.G."/>
        </authorList>
    </citation>
    <scope>NUCLEOTIDE SEQUENCE [LARGE SCALE GENOMIC DNA]</scope>
    <source>
        <strain evidence="3 4">SMB17</strain>
    </source>
</reference>
<sequence>MKLKLTLPALMIATIPMAAQAGQASVLTMQLNDPLATSHQAASQGNEAPVPMREFTGAIGNGGNSTAMAKARATLNAKHHHATVIEVAGDPLKPAREATNS</sequence>
<gene>
    <name evidence="3" type="ORF">BTW10_10365</name>
</gene>
<dbReference type="Proteomes" id="UP000186806">
    <property type="component" value="Unassembled WGS sequence"/>
</dbReference>
<evidence type="ECO:0008006" key="5">
    <source>
        <dbReference type="Google" id="ProtNLM"/>
    </source>
</evidence>
<dbReference type="EMBL" id="MSDQ01000025">
    <property type="protein sequence ID" value="OLO11196.1"/>
    <property type="molecule type" value="Genomic_DNA"/>
</dbReference>